<protein>
    <submittedName>
        <fullName evidence="2">Uncharacterized protein</fullName>
    </submittedName>
</protein>
<organism evidence="2 3">
    <name type="scientific">Streptomyces griseus</name>
    <dbReference type="NCBI Taxonomy" id="1911"/>
    <lineage>
        <taxon>Bacteria</taxon>
        <taxon>Bacillati</taxon>
        <taxon>Actinomycetota</taxon>
        <taxon>Actinomycetes</taxon>
        <taxon>Kitasatosporales</taxon>
        <taxon>Streptomycetaceae</taxon>
        <taxon>Streptomyces</taxon>
    </lineage>
</organism>
<evidence type="ECO:0000313" key="3">
    <source>
        <dbReference type="Proteomes" id="UP000254150"/>
    </source>
</evidence>
<gene>
    <name evidence="2" type="ORF">NCTC7807_04060</name>
</gene>
<dbReference type="AlphaFoldDB" id="A0A380P438"/>
<evidence type="ECO:0000256" key="1">
    <source>
        <dbReference type="SAM" id="MobiDB-lite"/>
    </source>
</evidence>
<feature type="region of interest" description="Disordered" evidence="1">
    <location>
        <begin position="109"/>
        <end position="150"/>
    </location>
</feature>
<feature type="compositionally biased region" description="Pro residues" evidence="1">
    <location>
        <begin position="140"/>
        <end position="150"/>
    </location>
</feature>
<dbReference type="RefSeq" id="WP_100453444.1">
    <property type="nucleotide sequence ID" value="NZ_UHID01000007.1"/>
</dbReference>
<accession>A0A380P438</accession>
<reference evidence="2 3" key="1">
    <citation type="submission" date="2018-06" db="EMBL/GenBank/DDBJ databases">
        <authorList>
            <consortium name="Pathogen Informatics"/>
            <person name="Doyle S."/>
        </authorList>
    </citation>
    <scope>NUCLEOTIDE SEQUENCE [LARGE SCALE GENOMIC DNA]</scope>
    <source>
        <strain evidence="2 3">NCTC7807</strain>
    </source>
</reference>
<name>A0A380P438_STRGR</name>
<proteinExistence type="predicted"/>
<feature type="compositionally biased region" description="Polar residues" evidence="1">
    <location>
        <begin position="110"/>
        <end position="124"/>
    </location>
</feature>
<dbReference type="EMBL" id="UHID01000007">
    <property type="protein sequence ID" value="SUP59996.1"/>
    <property type="molecule type" value="Genomic_DNA"/>
</dbReference>
<evidence type="ECO:0000313" key="2">
    <source>
        <dbReference type="EMBL" id="SUP59996.1"/>
    </source>
</evidence>
<sequence>MDAELAALAASGASSLVGLMVSDAWSATRERVARLFARGGDEEQAAGELTAARAELAEADRRGDAEHRADIEEEWQLRLRRLLRADPEAAAELRRLLDETAPAQAPAPTLQVTNTISGGSQQGLVIQAGRIGRLSAGSGTPPPRGPGRAG</sequence>
<dbReference type="Proteomes" id="UP000254150">
    <property type="component" value="Unassembled WGS sequence"/>
</dbReference>